<feature type="region of interest" description="Disordered" evidence="1">
    <location>
        <begin position="130"/>
        <end position="165"/>
    </location>
</feature>
<dbReference type="Proteomes" id="UP001632038">
    <property type="component" value="Unassembled WGS sequence"/>
</dbReference>
<organism evidence="3 4">
    <name type="scientific">Castilleja foliolosa</name>
    <dbReference type="NCBI Taxonomy" id="1961234"/>
    <lineage>
        <taxon>Eukaryota</taxon>
        <taxon>Viridiplantae</taxon>
        <taxon>Streptophyta</taxon>
        <taxon>Embryophyta</taxon>
        <taxon>Tracheophyta</taxon>
        <taxon>Spermatophyta</taxon>
        <taxon>Magnoliopsida</taxon>
        <taxon>eudicotyledons</taxon>
        <taxon>Gunneridae</taxon>
        <taxon>Pentapetalae</taxon>
        <taxon>asterids</taxon>
        <taxon>lamiids</taxon>
        <taxon>Lamiales</taxon>
        <taxon>Orobanchaceae</taxon>
        <taxon>Pedicularideae</taxon>
        <taxon>Castillejinae</taxon>
        <taxon>Castilleja</taxon>
    </lineage>
</organism>
<protein>
    <submittedName>
        <fullName evidence="3">Uncharacterized protein</fullName>
    </submittedName>
</protein>
<evidence type="ECO:0000313" key="3">
    <source>
        <dbReference type="EMBL" id="KAL3614951.1"/>
    </source>
</evidence>
<dbReference type="PROSITE" id="PS51257">
    <property type="entry name" value="PROKAR_LIPOPROTEIN"/>
    <property type="match status" value="1"/>
</dbReference>
<accession>A0ABD3BCX9</accession>
<feature type="signal peptide" evidence="2">
    <location>
        <begin position="1"/>
        <end position="26"/>
    </location>
</feature>
<evidence type="ECO:0000256" key="1">
    <source>
        <dbReference type="SAM" id="MobiDB-lite"/>
    </source>
</evidence>
<dbReference type="Gene3D" id="3.10.450.10">
    <property type="match status" value="1"/>
</dbReference>
<name>A0ABD3BCX9_9LAMI</name>
<keyword evidence="4" id="KW-1185">Reference proteome</keyword>
<feature type="chain" id="PRO_5044787569" evidence="2">
    <location>
        <begin position="27"/>
        <end position="165"/>
    </location>
</feature>
<sequence length="165" mass="19300">MVPKSEWLLMFITFSFLLSSCNYLQANAVRNDKGKRIVISEECSNNEEEIWAPIMNVRSPKVLEYGKFAVEAMNSLECLNPDHKTMIFKKVHQGATQKQGQQLNIWIEVECMYKNKKNKDRPVYRVEMSEIESTNDKQVTNIIKRSEVDSTNYKEDTNTTKRPRK</sequence>
<feature type="compositionally biased region" description="Basic and acidic residues" evidence="1">
    <location>
        <begin position="144"/>
        <end position="159"/>
    </location>
</feature>
<comment type="caution">
    <text evidence="3">The sequence shown here is derived from an EMBL/GenBank/DDBJ whole genome shotgun (WGS) entry which is preliminary data.</text>
</comment>
<evidence type="ECO:0000256" key="2">
    <source>
        <dbReference type="SAM" id="SignalP"/>
    </source>
</evidence>
<dbReference type="EMBL" id="JAVIJP010000100">
    <property type="protein sequence ID" value="KAL3614951.1"/>
    <property type="molecule type" value="Genomic_DNA"/>
</dbReference>
<dbReference type="AlphaFoldDB" id="A0ABD3BCX9"/>
<keyword evidence="2" id="KW-0732">Signal</keyword>
<evidence type="ECO:0000313" key="4">
    <source>
        <dbReference type="Proteomes" id="UP001632038"/>
    </source>
</evidence>
<reference evidence="4" key="1">
    <citation type="journal article" date="2024" name="IScience">
        <title>Strigolactones Initiate the Formation of Haustorium-like Structures in Castilleja.</title>
        <authorList>
            <person name="Buerger M."/>
            <person name="Peterson D."/>
            <person name="Chory J."/>
        </authorList>
    </citation>
    <scope>NUCLEOTIDE SEQUENCE [LARGE SCALE GENOMIC DNA]</scope>
</reference>
<proteinExistence type="predicted"/>
<gene>
    <name evidence="3" type="ORF">CASFOL_040612</name>
</gene>